<feature type="region of interest" description="Disordered" evidence="1">
    <location>
        <begin position="476"/>
        <end position="496"/>
    </location>
</feature>
<dbReference type="VEuPathDB" id="TriTrypDB:BSAL_21085"/>
<evidence type="ECO:0000313" key="2">
    <source>
        <dbReference type="EMBL" id="CUG89443.1"/>
    </source>
</evidence>
<keyword evidence="3" id="KW-1185">Reference proteome</keyword>
<feature type="compositionally biased region" description="Basic residues" evidence="1">
    <location>
        <begin position="413"/>
        <end position="424"/>
    </location>
</feature>
<feature type="region of interest" description="Disordered" evidence="1">
    <location>
        <begin position="404"/>
        <end position="427"/>
    </location>
</feature>
<protein>
    <submittedName>
        <fullName evidence="2">Uncharacterized protein</fullName>
    </submittedName>
</protein>
<name>A0A0S4JGL0_BODSA</name>
<proteinExistence type="predicted"/>
<feature type="region of interest" description="Disordered" evidence="1">
    <location>
        <begin position="335"/>
        <end position="373"/>
    </location>
</feature>
<feature type="compositionally biased region" description="Polar residues" evidence="1">
    <location>
        <begin position="339"/>
        <end position="369"/>
    </location>
</feature>
<dbReference type="EMBL" id="CYKH01001740">
    <property type="protein sequence ID" value="CUG89443.1"/>
    <property type="molecule type" value="Genomic_DNA"/>
</dbReference>
<accession>A0A0S4JGL0</accession>
<dbReference type="Proteomes" id="UP000051952">
    <property type="component" value="Unassembled WGS sequence"/>
</dbReference>
<sequence length="496" mass="56006">MAYHDIARYVMEHNWFHLFHFMLIARDAPLPHVVYEDLMKCKTFASLQAPPEEQFALEPTILRSLLCYASHAILTDEHYFGSTESLFRTIEQQQRVGPEVLSAWTLCLVAAGKIRRALKTVMQMETNKMNFDPVVFALMMHPHANPTGVGNTHVLQGGKGFLLQQRLHNRLNTAYGTATVAVHAMFTHYVLTMQHALKWDLLRHAVELDIELSDRTLTLALEVFTKERGMRCGPKTMRALVRALATHGKATDLVFALYSCRRNELLPEFCDLPAVEFDENEVVYVMSTLHRRSQEEKQFALVAPLVSVLMSETDPVKLEEAIRHVVQDRSHEVNLELPAQQQREPSVKTQENLHVSSETPLATMDSTPTKAPVLAPATGAQETLAPTDVVSSRDSQSNQSALMELLQTSVLPRRQKKSKRRSKRTISTLPSVPADTTVKMVVGSPLQGRTVAETLSSDLYSDARALNVASMMHEMEQHRDNERRRHAATAWINPDY</sequence>
<dbReference type="AlphaFoldDB" id="A0A0S4JGL0"/>
<reference evidence="3" key="1">
    <citation type="submission" date="2015-09" db="EMBL/GenBank/DDBJ databases">
        <authorList>
            <consortium name="Pathogen Informatics"/>
        </authorList>
    </citation>
    <scope>NUCLEOTIDE SEQUENCE [LARGE SCALE GENOMIC DNA]</scope>
    <source>
        <strain evidence="3">Lake Konstanz</strain>
    </source>
</reference>
<organism evidence="2 3">
    <name type="scientific">Bodo saltans</name>
    <name type="common">Flagellated protozoan</name>
    <dbReference type="NCBI Taxonomy" id="75058"/>
    <lineage>
        <taxon>Eukaryota</taxon>
        <taxon>Discoba</taxon>
        <taxon>Euglenozoa</taxon>
        <taxon>Kinetoplastea</taxon>
        <taxon>Metakinetoplastina</taxon>
        <taxon>Eubodonida</taxon>
        <taxon>Bodonidae</taxon>
        <taxon>Bodo</taxon>
    </lineage>
</organism>
<evidence type="ECO:0000313" key="3">
    <source>
        <dbReference type="Proteomes" id="UP000051952"/>
    </source>
</evidence>
<dbReference type="OrthoDB" id="263620at2759"/>
<evidence type="ECO:0000256" key="1">
    <source>
        <dbReference type="SAM" id="MobiDB-lite"/>
    </source>
</evidence>
<gene>
    <name evidence="2" type="ORF">BSAL_21085</name>
</gene>